<evidence type="ECO:0000313" key="1">
    <source>
        <dbReference type="EMBL" id="KAJ0182705.1"/>
    </source>
</evidence>
<organism evidence="1 2">
    <name type="scientific">Dendrolimus kikuchii</name>
    <dbReference type="NCBI Taxonomy" id="765133"/>
    <lineage>
        <taxon>Eukaryota</taxon>
        <taxon>Metazoa</taxon>
        <taxon>Ecdysozoa</taxon>
        <taxon>Arthropoda</taxon>
        <taxon>Hexapoda</taxon>
        <taxon>Insecta</taxon>
        <taxon>Pterygota</taxon>
        <taxon>Neoptera</taxon>
        <taxon>Endopterygota</taxon>
        <taxon>Lepidoptera</taxon>
        <taxon>Glossata</taxon>
        <taxon>Ditrysia</taxon>
        <taxon>Bombycoidea</taxon>
        <taxon>Lasiocampidae</taxon>
        <taxon>Dendrolimus</taxon>
    </lineage>
</organism>
<gene>
    <name evidence="1" type="ORF">K1T71_002074</name>
</gene>
<dbReference type="Proteomes" id="UP000824533">
    <property type="component" value="Linkage Group LG03"/>
</dbReference>
<comment type="caution">
    <text evidence="1">The sequence shown here is derived from an EMBL/GenBank/DDBJ whole genome shotgun (WGS) entry which is preliminary data.</text>
</comment>
<name>A0ACC1DFV9_9NEOP</name>
<sequence length="103" mass="11400">MSVALKLFLIVLAFIVSVIDVSGKVVLVAPVLAPPTGSKARTVETAKDFPVLTLLAATNETDIAPVEESVGEMQPIYVKKLNDQKRIKRRYLKFRFISDRPSE</sequence>
<evidence type="ECO:0000313" key="2">
    <source>
        <dbReference type="Proteomes" id="UP000824533"/>
    </source>
</evidence>
<proteinExistence type="predicted"/>
<reference evidence="1 2" key="1">
    <citation type="journal article" date="2021" name="Front. Genet.">
        <title>Chromosome-Level Genome Assembly Reveals Significant Gene Expansion in the Toll and IMD Signaling Pathways of Dendrolimus kikuchii.</title>
        <authorList>
            <person name="Zhou J."/>
            <person name="Wu P."/>
            <person name="Xiong Z."/>
            <person name="Liu N."/>
            <person name="Zhao N."/>
            <person name="Ji M."/>
            <person name="Qiu Y."/>
            <person name="Yang B."/>
        </authorList>
    </citation>
    <scope>NUCLEOTIDE SEQUENCE [LARGE SCALE GENOMIC DNA]</scope>
    <source>
        <strain evidence="1">Ann1</strain>
    </source>
</reference>
<protein>
    <submittedName>
        <fullName evidence="1">Uncharacterized protein</fullName>
    </submittedName>
</protein>
<keyword evidence="2" id="KW-1185">Reference proteome</keyword>
<accession>A0ACC1DFV9</accession>
<dbReference type="EMBL" id="CM034389">
    <property type="protein sequence ID" value="KAJ0182705.1"/>
    <property type="molecule type" value="Genomic_DNA"/>
</dbReference>